<dbReference type="GO" id="GO:0070478">
    <property type="term" value="P:nuclear-transcribed mRNA catabolic process, 3'-5' exonucleolytic nonsense-mediated decay"/>
    <property type="evidence" value="ECO:0007669"/>
    <property type="project" value="TreeGrafter"/>
</dbReference>
<keyword evidence="6" id="KW-0732">Signal</keyword>
<evidence type="ECO:0000256" key="6">
    <source>
        <dbReference type="SAM" id="SignalP"/>
    </source>
</evidence>
<dbReference type="InterPro" id="IPR027417">
    <property type="entry name" value="P-loop_NTPase"/>
</dbReference>
<dbReference type="Proteomes" id="UP000784294">
    <property type="component" value="Unassembled WGS sequence"/>
</dbReference>
<accession>A0A448WFE6</accession>
<evidence type="ECO:0000256" key="1">
    <source>
        <dbReference type="ARBA" id="ARBA00022741"/>
    </source>
</evidence>
<feature type="signal peptide" evidence="6">
    <location>
        <begin position="1"/>
        <end position="18"/>
    </location>
</feature>
<dbReference type="AlphaFoldDB" id="A0A448WFE6"/>
<proteinExistence type="predicted"/>
<evidence type="ECO:0000256" key="4">
    <source>
        <dbReference type="ARBA" id="ARBA00022840"/>
    </source>
</evidence>
<evidence type="ECO:0000256" key="5">
    <source>
        <dbReference type="ARBA" id="ARBA00047984"/>
    </source>
</evidence>
<evidence type="ECO:0000313" key="9">
    <source>
        <dbReference type="Proteomes" id="UP000784294"/>
    </source>
</evidence>
<keyword evidence="1" id="KW-0547">Nucleotide-binding</keyword>
<evidence type="ECO:0000256" key="3">
    <source>
        <dbReference type="ARBA" id="ARBA00022806"/>
    </source>
</evidence>
<dbReference type="PANTHER" id="PTHR12131">
    <property type="entry name" value="ATP-DEPENDENT RNA AND DNA HELICASE"/>
    <property type="match status" value="1"/>
</dbReference>
<gene>
    <name evidence="8" type="ORF">PXEA_LOCUS3911</name>
</gene>
<keyword evidence="9" id="KW-1185">Reference proteome</keyword>
<dbReference type="SUPFAM" id="SSF52540">
    <property type="entry name" value="P-loop containing nucleoside triphosphate hydrolases"/>
    <property type="match status" value="1"/>
</dbReference>
<dbReference type="InterPro" id="IPR001650">
    <property type="entry name" value="Helicase_C-like"/>
</dbReference>
<dbReference type="GO" id="GO:0016787">
    <property type="term" value="F:hydrolase activity"/>
    <property type="evidence" value="ECO:0007669"/>
    <property type="project" value="UniProtKB-KW"/>
</dbReference>
<feature type="domain" description="Helicase C-terminal" evidence="7">
    <location>
        <begin position="1"/>
        <end position="112"/>
    </location>
</feature>
<evidence type="ECO:0000259" key="7">
    <source>
        <dbReference type="PROSITE" id="PS51194"/>
    </source>
</evidence>
<evidence type="ECO:0000313" key="8">
    <source>
        <dbReference type="EMBL" id="VEL10471.1"/>
    </source>
</evidence>
<name>A0A448WFE6_9PLAT</name>
<dbReference type="PANTHER" id="PTHR12131:SF1">
    <property type="entry name" value="ATP-DEPENDENT RNA HELICASE SUPV3L1, MITOCHONDRIAL-RELATED"/>
    <property type="match status" value="1"/>
</dbReference>
<dbReference type="Gene3D" id="3.40.50.300">
    <property type="entry name" value="P-loop containing nucleotide triphosphate hydrolases"/>
    <property type="match status" value="1"/>
</dbReference>
<dbReference type="GO" id="GO:0055087">
    <property type="term" value="C:Ski complex"/>
    <property type="evidence" value="ECO:0007669"/>
    <property type="project" value="TreeGrafter"/>
</dbReference>
<dbReference type="InterPro" id="IPR050699">
    <property type="entry name" value="RNA-DNA_Helicase"/>
</dbReference>
<keyword evidence="3" id="KW-0347">Helicase</keyword>
<dbReference type="GO" id="GO:0005524">
    <property type="term" value="F:ATP binding"/>
    <property type="evidence" value="ECO:0007669"/>
    <property type="project" value="UniProtKB-KW"/>
</dbReference>
<keyword evidence="2" id="KW-0378">Hydrolase</keyword>
<dbReference type="EMBL" id="CAAALY010009102">
    <property type="protein sequence ID" value="VEL10471.1"/>
    <property type="molecule type" value="Genomic_DNA"/>
</dbReference>
<comment type="catalytic activity">
    <reaction evidence="5">
        <text>ATP + H2O = ADP + phosphate + H(+)</text>
        <dbReference type="Rhea" id="RHEA:13065"/>
        <dbReference type="ChEBI" id="CHEBI:15377"/>
        <dbReference type="ChEBI" id="CHEBI:15378"/>
        <dbReference type="ChEBI" id="CHEBI:30616"/>
        <dbReference type="ChEBI" id="CHEBI:43474"/>
        <dbReference type="ChEBI" id="CHEBI:456216"/>
        <dbReference type="EC" id="3.6.4.13"/>
    </reaction>
</comment>
<organism evidence="8 9">
    <name type="scientific">Protopolystoma xenopodis</name>
    <dbReference type="NCBI Taxonomy" id="117903"/>
    <lineage>
        <taxon>Eukaryota</taxon>
        <taxon>Metazoa</taxon>
        <taxon>Spiralia</taxon>
        <taxon>Lophotrochozoa</taxon>
        <taxon>Platyhelminthes</taxon>
        <taxon>Monogenea</taxon>
        <taxon>Polyopisthocotylea</taxon>
        <taxon>Polystomatidea</taxon>
        <taxon>Polystomatidae</taxon>
        <taxon>Protopolystoma</taxon>
    </lineage>
</organism>
<protein>
    <recommendedName>
        <fullName evidence="7">Helicase C-terminal domain-containing protein</fullName>
    </recommendedName>
</protein>
<reference evidence="8" key="1">
    <citation type="submission" date="2018-11" db="EMBL/GenBank/DDBJ databases">
        <authorList>
            <consortium name="Pathogen Informatics"/>
        </authorList>
    </citation>
    <scope>NUCLEOTIDE SEQUENCE</scope>
</reference>
<feature type="chain" id="PRO_5019100315" description="Helicase C-terminal domain-containing protein" evidence="6">
    <location>
        <begin position="19"/>
        <end position="146"/>
    </location>
</feature>
<dbReference type="GO" id="GO:0003724">
    <property type="term" value="F:RNA helicase activity"/>
    <property type="evidence" value="ECO:0007669"/>
    <property type="project" value="UniProtKB-EC"/>
</dbReference>
<evidence type="ECO:0000256" key="2">
    <source>
        <dbReference type="ARBA" id="ARBA00022801"/>
    </source>
</evidence>
<comment type="caution">
    <text evidence="8">The sequence shown here is derived from an EMBL/GenBank/DDBJ whole genome shotgun (WGS) entry which is preliminary data.</text>
</comment>
<dbReference type="PROSITE" id="PS51194">
    <property type="entry name" value="HELICASE_CTER"/>
    <property type="match status" value="1"/>
</dbReference>
<dbReference type="OrthoDB" id="64767at2759"/>
<sequence length="146" mass="16422">MLFQRGLIRLLFATETFALGVNMPARSVIFSSLEKFDGKQLRRLNPGCHFSFTSPFYFTLGEYTQMAGRAGRRGLDVTGTVILLLNDPSKFPTQLDLEAMILGTPTQLRSQFKITYSMILHLHRTDGLSPCVSYICRSYTSIGCIK</sequence>
<keyword evidence="4" id="KW-0067">ATP-binding</keyword>